<organism evidence="1 2">
    <name type="scientific">Streptomyces antimycoticus</name>
    <dbReference type="NCBI Taxonomy" id="68175"/>
    <lineage>
        <taxon>Bacteria</taxon>
        <taxon>Bacillati</taxon>
        <taxon>Actinomycetota</taxon>
        <taxon>Actinomycetes</taxon>
        <taxon>Kitasatosporales</taxon>
        <taxon>Streptomycetaceae</taxon>
        <taxon>Streptomyces</taxon>
        <taxon>Streptomyces violaceusniger group</taxon>
    </lineage>
</organism>
<sequence>MRGAFTSARALANAARAPLGSGLDQARLGAALGRLAALPADRLLARPDRPVSETLGGGAYLLVRSRGCCVRCSSRC</sequence>
<reference evidence="1 2" key="1">
    <citation type="journal article" date="2020" name="Int. J. Syst. Evol. Microbiol.">
        <title>Reclassification of Streptomyces castelarensis and Streptomyces sporoclivatus as later heterotypic synonyms of Streptomyces antimycoticus.</title>
        <authorList>
            <person name="Komaki H."/>
            <person name="Tamura T."/>
        </authorList>
    </citation>
    <scope>NUCLEOTIDE SEQUENCE [LARGE SCALE GENOMIC DNA]</scope>
    <source>
        <strain evidence="1 2">NBRC 12839</strain>
    </source>
</reference>
<name>A0A4D4K7J6_9ACTN</name>
<dbReference type="Proteomes" id="UP000299290">
    <property type="component" value="Unassembled WGS sequence"/>
</dbReference>
<dbReference type="AlphaFoldDB" id="A0A4D4K7J6"/>
<proteinExistence type="predicted"/>
<dbReference type="EMBL" id="BJHV01000001">
    <property type="protein sequence ID" value="GDY42189.1"/>
    <property type="molecule type" value="Genomic_DNA"/>
</dbReference>
<comment type="caution">
    <text evidence="1">The sequence shown here is derived from an EMBL/GenBank/DDBJ whole genome shotgun (WGS) entry which is preliminary data.</text>
</comment>
<evidence type="ECO:0000313" key="1">
    <source>
        <dbReference type="EMBL" id="GDY42189.1"/>
    </source>
</evidence>
<gene>
    <name evidence="1" type="ORF">SANT12839_030710</name>
</gene>
<keyword evidence="2" id="KW-1185">Reference proteome</keyword>
<protein>
    <submittedName>
        <fullName evidence="1">Uncharacterized protein</fullName>
    </submittedName>
</protein>
<evidence type="ECO:0000313" key="2">
    <source>
        <dbReference type="Proteomes" id="UP000299290"/>
    </source>
</evidence>
<accession>A0A4D4K7J6</accession>